<reference evidence="13" key="1">
    <citation type="journal article" date="2006" name="Science">
        <title>Ancient noncoding elements conserved in the human genome.</title>
        <authorList>
            <person name="Venkatesh B."/>
            <person name="Kirkness E.F."/>
            <person name="Loh Y.H."/>
            <person name="Halpern A.L."/>
            <person name="Lee A.P."/>
            <person name="Johnson J."/>
            <person name="Dandona N."/>
            <person name="Viswanathan L.D."/>
            <person name="Tay A."/>
            <person name="Venter J.C."/>
            <person name="Strausberg R.L."/>
            <person name="Brenner S."/>
        </authorList>
    </citation>
    <scope>NUCLEOTIDE SEQUENCE [LARGE SCALE GENOMIC DNA]</scope>
</reference>
<dbReference type="GO" id="GO:0046872">
    <property type="term" value="F:metal ion binding"/>
    <property type="evidence" value="ECO:0007669"/>
    <property type="project" value="UniProtKB-KW"/>
</dbReference>
<keyword evidence="7 10" id="KW-1133">Transmembrane helix</keyword>
<dbReference type="SMART" id="SM00327">
    <property type="entry name" value="VWA"/>
    <property type="match status" value="1"/>
</dbReference>
<dbReference type="InterPro" id="IPR008399">
    <property type="entry name" value="Anthrax_toxin_rcpt_C"/>
</dbReference>
<dbReference type="PANTHER" id="PTHR16059">
    <property type="entry name" value="ANTHRAX TOXIN RECEPTOR"/>
    <property type="match status" value="1"/>
</dbReference>
<keyword evidence="8 10" id="KW-0472">Membrane</keyword>
<keyword evidence="6" id="KW-0732">Signal</keyword>
<dbReference type="Pfam" id="PF00092">
    <property type="entry name" value="VWA"/>
    <property type="match status" value="1"/>
</dbReference>
<evidence type="ECO:0000256" key="4">
    <source>
        <dbReference type="ARBA" id="ARBA00022692"/>
    </source>
</evidence>
<evidence type="ECO:0000256" key="1">
    <source>
        <dbReference type="ARBA" id="ARBA00004479"/>
    </source>
</evidence>
<protein>
    <recommendedName>
        <fullName evidence="11">VWFA domain-containing protein</fullName>
    </recommendedName>
</protein>
<feature type="region of interest" description="Disordered" evidence="9">
    <location>
        <begin position="419"/>
        <end position="445"/>
    </location>
</feature>
<dbReference type="InterPro" id="IPR036465">
    <property type="entry name" value="vWFA_dom_sf"/>
</dbReference>
<evidence type="ECO:0000256" key="6">
    <source>
        <dbReference type="ARBA" id="ARBA00022729"/>
    </source>
</evidence>
<keyword evidence="5" id="KW-0479">Metal-binding</keyword>
<dbReference type="FunFam" id="3.40.50.410:FF:000024">
    <property type="entry name" value="Anthrax toxin receptor"/>
    <property type="match status" value="1"/>
</dbReference>
<dbReference type="Ensembl" id="ENSCMIT00000015156.1">
    <property type="protein sequence ID" value="ENSCMIP00000014843.1"/>
    <property type="gene ID" value="ENSCMIG00000007289.1"/>
</dbReference>
<evidence type="ECO:0000313" key="12">
    <source>
        <dbReference type="Ensembl" id="ENSCMIP00000014843.1"/>
    </source>
</evidence>
<feature type="domain" description="VWFA" evidence="11">
    <location>
        <begin position="40"/>
        <end position="223"/>
    </location>
</feature>
<evidence type="ECO:0000256" key="2">
    <source>
        <dbReference type="ARBA" id="ARBA00008095"/>
    </source>
</evidence>
<dbReference type="Gene3D" id="3.40.50.410">
    <property type="entry name" value="von Willebrand factor, type A domain"/>
    <property type="match status" value="1"/>
</dbReference>
<evidence type="ECO:0000256" key="10">
    <source>
        <dbReference type="SAM" id="Phobius"/>
    </source>
</evidence>
<name>A0A4W3HD51_CALMI</name>
<feature type="transmembrane region" description="Helical" evidence="10">
    <location>
        <begin position="329"/>
        <end position="351"/>
    </location>
</feature>
<comment type="subcellular location">
    <subcellularLocation>
        <location evidence="1">Membrane</location>
        <topology evidence="1">Single-pass type I membrane protein</topology>
    </subcellularLocation>
</comment>
<dbReference type="PANTHER" id="PTHR16059:SF13">
    <property type="entry name" value="ANTHRAX TOXIN RECEPTOR 2"/>
    <property type="match status" value="1"/>
</dbReference>
<feature type="compositionally biased region" description="Pro residues" evidence="9">
    <location>
        <begin position="431"/>
        <end position="440"/>
    </location>
</feature>
<dbReference type="Pfam" id="PF05586">
    <property type="entry name" value="Ant_C"/>
    <property type="match status" value="1"/>
</dbReference>
<organism evidence="12 13">
    <name type="scientific">Callorhinchus milii</name>
    <name type="common">Ghost shark</name>
    <dbReference type="NCBI Taxonomy" id="7868"/>
    <lineage>
        <taxon>Eukaryota</taxon>
        <taxon>Metazoa</taxon>
        <taxon>Chordata</taxon>
        <taxon>Craniata</taxon>
        <taxon>Vertebrata</taxon>
        <taxon>Chondrichthyes</taxon>
        <taxon>Holocephali</taxon>
        <taxon>Chimaeriformes</taxon>
        <taxon>Callorhinchidae</taxon>
        <taxon>Callorhinchus</taxon>
    </lineage>
</organism>
<keyword evidence="13" id="KW-1185">Reference proteome</keyword>
<evidence type="ECO:0000256" key="7">
    <source>
        <dbReference type="ARBA" id="ARBA00022989"/>
    </source>
</evidence>
<dbReference type="InterPro" id="IPR002035">
    <property type="entry name" value="VWF_A"/>
</dbReference>
<comment type="similarity">
    <text evidence="2">Belongs to the ATR family.</text>
</comment>
<dbReference type="SUPFAM" id="SSF53300">
    <property type="entry name" value="vWA-like"/>
    <property type="match status" value="1"/>
</dbReference>
<sequence>MRKVGGGWSLRGGERLMESPVLEMNAVLCRRRSFAKQSRCYFFSLSLSLSLSSLPPNTTTRSGSVATNWGEIYGFVKELVNRFVSPQMRISFIVFSSNADVTMPLTGNRNQISEGLKNLKAVIPVGVTNMHLGIDKASEQINQENGLKTASVIIVLTDGKLVEMLLPYALKAATKARNLGAKIFCVGVKDFETEQLEQIADSSHYVFPVTGGFHALKGIIDLILKKSCTEILTVEPSSVCAGEQFEIMLRGNGFKLGHSQAQILCSYHINASKTINERPSHVTDNYLLCPAPVLQEVGQEVFVQVSLNDGKTFISSSVTITATTCSNGLAVVIAILILLILIGLVLFWWFWPLCCIVVSTNEPIPDASPKTKWPTVDASYYGGRGVGGIKRMEVRWGDKGSTDEGARLEKAKNAMVKMAEDEEESLNPRPQARPTPPTQPVPKWYDPIKGRLDALWALLRGQYNRVSLMRPQKGDEVWCLRTPSKICIYLSVDEGRN</sequence>
<dbReference type="Proteomes" id="UP000314986">
    <property type="component" value="Unassembled WGS sequence"/>
</dbReference>
<dbReference type="InterPro" id="IPR008400">
    <property type="entry name" value="Anthrax_toxin_rcpt_extracel"/>
</dbReference>
<reference evidence="13" key="3">
    <citation type="journal article" date="2014" name="Nature">
        <title>Elephant shark genome provides unique insights into gnathostome evolution.</title>
        <authorList>
            <consortium name="International Elephant Shark Genome Sequencing Consortium"/>
            <person name="Venkatesh B."/>
            <person name="Lee A.P."/>
            <person name="Ravi V."/>
            <person name="Maurya A.K."/>
            <person name="Lian M.M."/>
            <person name="Swann J.B."/>
            <person name="Ohta Y."/>
            <person name="Flajnik M.F."/>
            <person name="Sutoh Y."/>
            <person name="Kasahara M."/>
            <person name="Hoon S."/>
            <person name="Gangu V."/>
            <person name="Roy S.W."/>
            <person name="Irimia M."/>
            <person name="Korzh V."/>
            <person name="Kondrychyn I."/>
            <person name="Lim Z.W."/>
            <person name="Tay B.H."/>
            <person name="Tohari S."/>
            <person name="Kong K.W."/>
            <person name="Ho S."/>
            <person name="Lorente-Galdos B."/>
            <person name="Quilez J."/>
            <person name="Marques-Bonet T."/>
            <person name="Raney B.J."/>
            <person name="Ingham P.W."/>
            <person name="Tay A."/>
            <person name="Hillier L.W."/>
            <person name="Minx P."/>
            <person name="Boehm T."/>
            <person name="Wilson R.K."/>
            <person name="Brenner S."/>
            <person name="Warren W.C."/>
        </authorList>
    </citation>
    <scope>NUCLEOTIDE SEQUENCE [LARGE SCALE GENOMIC DNA]</scope>
</reference>
<dbReference type="InParanoid" id="A0A4W3HD51"/>
<reference evidence="13" key="2">
    <citation type="journal article" date="2007" name="PLoS Biol.">
        <title>Survey sequencing and comparative analysis of the elephant shark (Callorhinchus milii) genome.</title>
        <authorList>
            <person name="Venkatesh B."/>
            <person name="Kirkness E.F."/>
            <person name="Loh Y.H."/>
            <person name="Halpern A.L."/>
            <person name="Lee A.P."/>
            <person name="Johnson J."/>
            <person name="Dandona N."/>
            <person name="Viswanathan L.D."/>
            <person name="Tay A."/>
            <person name="Venter J.C."/>
            <person name="Strausberg R.L."/>
            <person name="Brenner S."/>
        </authorList>
    </citation>
    <scope>NUCLEOTIDE SEQUENCE [LARGE SCALE GENOMIC DNA]</scope>
</reference>
<dbReference type="AlphaFoldDB" id="A0A4W3HD51"/>
<reference evidence="12" key="5">
    <citation type="submission" date="2025-09" db="UniProtKB">
        <authorList>
            <consortium name="Ensembl"/>
        </authorList>
    </citation>
    <scope>IDENTIFICATION</scope>
</reference>
<accession>A0A4W3HD51</accession>
<dbReference type="Pfam" id="PF05587">
    <property type="entry name" value="Anth_Ig"/>
    <property type="match status" value="1"/>
</dbReference>
<evidence type="ECO:0000259" key="11">
    <source>
        <dbReference type="PROSITE" id="PS50234"/>
    </source>
</evidence>
<dbReference type="GO" id="GO:0009986">
    <property type="term" value="C:cell surface"/>
    <property type="evidence" value="ECO:0007669"/>
    <property type="project" value="TreeGrafter"/>
</dbReference>
<evidence type="ECO:0000256" key="8">
    <source>
        <dbReference type="ARBA" id="ARBA00023136"/>
    </source>
</evidence>
<dbReference type="GO" id="GO:0005886">
    <property type="term" value="C:plasma membrane"/>
    <property type="evidence" value="ECO:0007669"/>
    <property type="project" value="TreeGrafter"/>
</dbReference>
<reference evidence="12" key="4">
    <citation type="submission" date="2025-08" db="UniProtKB">
        <authorList>
            <consortium name="Ensembl"/>
        </authorList>
    </citation>
    <scope>IDENTIFICATION</scope>
</reference>
<dbReference type="GO" id="GO:0004888">
    <property type="term" value="F:transmembrane signaling receptor activity"/>
    <property type="evidence" value="ECO:0007669"/>
    <property type="project" value="TreeGrafter"/>
</dbReference>
<evidence type="ECO:0000256" key="5">
    <source>
        <dbReference type="ARBA" id="ARBA00022723"/>
    </source>
</evidence>
<evidence type="ECO:0000256" key="9">
    <source>
        <dbReference type="SAM" id="MobiDB-lite"/>
    </source>
</evidence>
<evidence type="ECO:0000256" key="3">
    <source>
        <dbReference type="ARBA" id="ARBA00022553"/>
    </source>
</evidence>
<dbReference type="OMA" id="NFNRVPH"/>
<dbReference type="PROSITE" id="PS50234">
    <property type="entry name" value="VWFA"/>
    <property type="match status" value="1"/>
</dbReference>
<evidence type="ECO:0000313" key="13">
    <source>
        <dbReference type="Proteomes" id="UP000314986"/>
    </source>
</evidence>
<keyword evidence="4 10" id="KW-0812">Transmembrane</keyword>
<proteinExistence type="inferred from homology"/>
<dbReference type="GeneTree" id="ENSGT00940000156320"/>
<keyword evidence="3" id="KW-0597">Phosphoprotein</keyword>